<dbReference type="PANTHER" id="PTHR31973:SF187">
    <property type="entry name" value="MUTATOR TRANSPOSASE MUDRA PROTEIN"/>
    <property type="match status" value="1"/>
</dbReference>
<proteinExistence type="predicted"/>
<sequence>MEARMKRVNSDRHSNVGALARRVNVVNVEDALLMTEVHLVDGRVLDVCGIGVVDLRLSNGKATNWCRAYLPLNVYSDTLYNNLTESFNSFILPARDKPIITMLDMIRSKIMDRINNRKLTMSRKLGPVCVKIKKSEENNQKEYVGCTYIWNEKHGFEIKKSGGNQFSVDIGKRICSVVKPTKKEKKPAKLKPISQILADGHKPTAKKKLAAAEEVKRGRIVGIGFSAPRKGTTTVAKKRGAAKVVDGDAKSIVVIGREQRR</sequence>
<evidence type="ECO:0000313" key="2">
    <source>
        <dbReference type="Proteomes" id="UP001454036"/>
    </source>
</evidence>
<comment type="caution">
    <text evidence="1">The sequence shown here is derived from an EMBL/GenBank/DDBJ whole genome shotgun (WGS) entry which is preliminary data.</text>
</comment>
<name>A0AAV3QVL2_LITER</name>
<organism evidence="1 2">
    <name type="scientific">Lithospermum erythrorhizon</name>
    <name type="common">Purple gromwell</name>
    <name type="synonym">Lithospermum officinale var. erythrorhizon</name>
    <dbReference type="NCBI Taxonomy" id="34254"/>
    <lineage>
        <taxon>Eukaryota</taxon>
        <taxon>Viridiplantae</taxon>
        <taxon>Streptophyta</taxon>
        <taxon>Embryophyta</taxon>
        <taxon>Tracheophyta</taxon>
        <taxon>Spermatophyta</taxon>
        <taxon>Magnoliopsida</taxon>
        <taxon>eudicotyledons</taxon>
        <taxon>Gunneridae</taxon>
        <taxon>Pentapetalae</taxon>
        <taxon>asterids</taxon>
        <taxon>lamiids</taxon>
        <taxon>Boraginales</taxon>
        <taxon>Boraginaceae</taxon>
        <taxon>Boraginoideae</taxon>
        <taxon>Lithospermeae</taxon>
        <taxon>Lithospermum</taxon>
    </lineage>
</organism>
<dbReference type="PANTHER" id="PTHR31973">
    <property type="entry name" value="POLYPROTEIN, PUTATIVE-RELATED"/>
    <property type="match status" value="1"/>
</dbReference>
<protein>
    <submittedName>
        <fullName evidence="1">Uncharacterized protein</fullName>
    </submittedName>
</protein>
<evidence type="ECO:0000313" key="1">
    <source>
        <dbReference type="EMBL" id="GAA0167678.1"/>
    </source>
</evidence>
<reference evidence="1 2" key="1">
    <citation type="submission" date="2024-01" db="EMBL/GenBank/DDBJ databases">
        <title>The complete chloroplast genome sequence of Lithospermum erythrorhizon: insights into the phylogenetic relationship among Boraginaceae species and the maternal lineages of purple gromwells.</title>
        <authorList>
            <person name="Okada T."/>
            <person name="Watanabe K."/>
        </authorList>
    </citation>
    <scope>NUCLEOTIDE SEQUENCE [LARGE SCALE GENOMIC DNA]</scope>
</reference>
<keyword evidence="2" id="KW-1185">Reference proteome</keyword>
<accession>A0AAV3QVL2</accession>
<dbReference type="Proteomes" id="UP001454036">
    <property type="component" value="Unassembled WGS sequence"/>
</dbReference>
<dbReference type="AlphaFoldDB" id="A0AAV3QVL2"/>
<dbReference type="EMBL" id="BAABME010023265">
    <property type="protein sequence ID" value="GAA0167678.1"/>
    <property type="molecule type" value="Genomic_DNA"/>
</dbReference>
<gene>
    <name evidence="1" type="ORF">LIER_40427</name>
</gene>